<sequence length="70" mass="7767">MPIVQDEITSHQYSPILVTIWLGANDAALPEGKFFCESPPAARILLITLPMVDDKTSVAVQRSTKETRRV</sequence>
<gene>
    <name evidence="1" type="ORF">PHMEG_0004868</name>
</gene>
<dbReference type="STRING" id="4795.A0A225WSU6"/>
<dbReference type="OrthoDB" id="671439at2759"/>
<dbReference type="AlphaFoldDB" id="A0A225WSU6"/>
<keyword evidence="2" id="KW-1185">Reference proteome</keyword>
<reference evidence="2" key="1">
    <citation type="submission" date="2017-03" db="EMBL/GenBank/DDBJ databases">
        <title>Phytopthora megakarya and P. palmivora, two closely related causual agents of cacao black pod achieved similar genome size and gene model numbers by different mechanisms.</title>
        <authorList>
            <person name="Ali S."/>
            <person name="Shao J."/>
            <person name="Larry D.J."/>
            <person name="Kronmiller B."/>
            <person name="Shen D."/>
            <person name="Strem M.D."/>
            <person name="Melnick R.L."/>
            <person name="Guiltinan M.J."/>
            <person name="Tyler B.M."/>
            <person name="Meinhardt L.W."/>
            <person name="Bailey B.A."/>
        </authorList>
    </citation>
    <scope>NUCLEOTIDE SEQUENCE [LARGE SCALE GENOMIC DNA]</scope>
    <source>
        <strain evidence="2">zdho120</strain>
    </source>
</reference>
<dbReference type="Proteomes" id="UP000198211">
    <property type="component" value="Unassembled WGS sequence"/>
</dbReference>
<dbReference type="EMBL" id="NBNE01000299">
    <property type="protein sequence ID" value="OWZ20692.1"/>
    <property type="molecule type" value="Genomic_DNA"/>
</dbReference>
<protein>
    <recommendedName>
        <fullName evidence="3">SGNH hydrolase-type esterase domain-containing protein</fullName>
    </recommendedName>
</protein>
<evidence type="ECO:0000313" key="1">
    <source>
        <dbReference type="EMBL" id="OWZ20692.1"/>
    </source>
</evidence>
<comment type="caution">
    <text evidence="1">The sequence shown here is derived from an EMBL/GenBank/DDBJ whole genome shotgun (WGS) entry which is preliminary data.</text>
</comment>
<accession>A0A225WSU6</accession>
<organism evidence="1 2">
    <name type="scientific">Phytophthora megakarya</name>
    <dbReference type="NCBI Taxonomy" id="4795"/>
    <lineage>
        <taxon>Eukaryota</taxon>
        <taxon>Sar</taxon>
        <taxon>Stramenopiles</taxon>
        <taxon>Oomycota</taxon>
        <taxon>Peronosporomycetes</taxon>
        <taxon>Peronosporales</taxon>
        <taxon>Peronosporaceae</taxon>
        <taxon>Phytophthora</taxon>
    </lineage>
</organism>
<evidence type="ECO:0000313" key="2">
    <source>
        <dbReference type="Proteomes" id="UP000198211"/>
    </source>
</evidence>
<name>A0A225WSU6_9STRA</name>
<evidence type="ECO:0008006" key="3">
    <source>
        <dbReference type="Google" id="ProtNLM"/>
    </source>
</evidence>
<proteinExistence type="predicted"/>